<proteinExistence type="predicted"/>
<organism evidence="1 2">
    <name type="scientific">Sphaerotilus mobilis</name>
    <dbReference type="NCBI Taxonomy" id="47994"/>
    <lineage>
        <taxon>Bacteria</taxon>
        <taxon>Pseudomonadati</taxon>
        <taxon>Pseudomonadota</taxon>
        <taxon>Betaproteobacteria</taxon>
        <taxon>Burkholderiales</taxon>
        <taxon>Sphaerotilaceae</taxon>
        <taxon>Sphaerotilus</taxon>
    </lineage>
</organism>
<gene>
    <name evidence="1" type="ORF">EV685_4065</name>
</gene>
<dbReference type="RefSeq" id="WP_130483880.1">
    <property type="nucleotide sequence ID" value="NZ_SGWV01000015.1"/>
</dbReference>
<dbReference type="SUPFAM" id="SSF55331">
    <property type="entry name" value="Tautomerase/MIF"/>
    <property type="match status" value="1"/>
</dbReference>
<reference evidence="1 2" key="1">
    <citation type="submission" date="2019-02" db="EMBL/GenBank/DDBJ databases">
        <title>Genomic Encyclopedia of Type Strains, Phase IV (KMG-IV): sequencing the most valuable type-strain genomes for metagenomic binning, comparative biology and taxonomic classification.</title>
        <authorList>
            <person name="Goeker M."/>
        </authorList>
    </citation>
    <scope>NUCLEOTIDE SEQUENCE [LARGE SCALE GENOMIC DNA]</scope>
    <source>
        <strain evidence="1 2">DSM 10617</strain>
    </source>
</reference>
<accession>A0A4Q7L8B6</accession>
<dbReference type="PANTHER" id="PTHR35530:SF1">
    <property type="entry name" value="2-HYDROXYMUCONATE TAUTOMERASE"/>
    <property type="match status" value="1"/>
</dbReference>
<evidence type="ECO:0000313" key="2">
    <source>
        <dbReference type="Proteomes" id="UP000293433"/>
    </source>
</evidence>
<dbReference type="Proteomes" id="UP000293433">
    <property type="component" value="Unassembled WGS sequence"/>
</dbReference>
<comment type="caution">
    <text evidence="1">The sequence shown here is derived from an EMBL/GenBank/DDBJ whole genome shotgun (WGS) entry which is preliminary data.</text>
</comment>
<sequence>MPILTVLIGALPSPALARDIAEDLLQATEGVLDKRRDLTSIALQFVPPAQWTVGGASLTTLARPTAFVEIRITDETNTKAQKARYIAAVHELLRARLGDLHPVSYVQIHDVRGAAWGWGGRTQDARAHRSDA</sequence>
<dbReference type="PANTHER" id="PTHR35530">
    <property type="entry name" value="TAUTOMERASE-RELATED"/>
    <property type="match status" value="1"/>
</dbReference>
<dbReference type="Gene3D" id="3.30.429.10">
    <property type="entry name" value="Macrophage Migration Inhibitory Factor"/>
    <property type="match status" value="2"/>
</dbReference>
<dbReference type="InterPro" id="IPR014347">
    <property type="entry name" value="Tautomerase/MIF_sf"/>
</dbReference>
<evidence type="ECO:0000313" key="1">
    <source>
        <dbReference type="EMBL" id="RZS46648.1"/>
    </source>
</evidence>
<keyword evidence="2" id="KW-1185">Reference proteome</keyword>
<dbReference type="OrthoDB" id="8561934at2"/>
<name>A0A4Q7L8B6_9BURK</name>
<protein>
    <submittedName>
        <fullName evidence="1">4-oxalocrotonate tautomerase</fullName>
    </submittedName>
</protein>
<dbReference type="AlphaFoldDB" id="A0A4Q7L8B6"/>
<dbReference type="EMBL" id="SGWV01000015">
    <property type="protein sequence ID" value="RZS46648.1"/>
    <property type="molecule type" value="Genomic_DNA"/>
</dbReference>